<evidence type="ECO:0000313" key="1">
    <source>
        <dbReference type="EMBL" id="CAL0306520.1"/>
    </source>
</evidence>
<name>A0AAV1WAX6_LUPLU</name>
<dbReference type="EMBL" id="CAXHTB010000005">
    <property type="protein sequence ID" value="CAL0306520.1"/>
    <property type="molecule type" value="Genomic_DNA"/>
</dbReference>
<dbReference type="AlphaFoldDB" id="A0AAV1WAX6"/>
<evidence type="ECO:0000313" key="2">
    <source>
        <dbReference type="Proteomes" id="UP001497480"/>
    </source>
</evidence>
<sequence>MAVDDFWEEVVLSETVYDETDFDMSYLNVKQGEQLIIPKGLLLVAHKPRFVDTTPGPHIGGKLKAHSIGDMEVDLLLSGTARRLLQRCRIGGKRLQSVHFDVDDFWEEVVLSETVYDETDFDMSYLSKGNSI</sequence>
<gene>
    <name evidence="1" type="ORF">LLUT_LOCUS7580</name>
</gene>
<protein>
    <submittedName>
        <fullName evidence="1">Uncharacterized protein</fullName>
    </submittedName>
</protein>
<organism evidence="1 2">
    <name type="scientific">Lupinus luteus</name>
    <name type="common">European yellow lupine</name>
    <dbReference type="NCBI Taxonomy" id="3873"/>
    <lineage>
        <taxon>Eukaryota</taxon>
        <taxon>Viridiplantae</taxon>
        <taxon>Streptophyta</taxon>
        <taxon>Embryophyta</taxon>
        <taxon>Tracheophyta</taxon>
        <taxon>Spermatophyta</taxon>
        <taxon>Magnoliopsida</taxon>
        <taxon>eudicotyledons</taxon>
        <taxon>Gunneridae</taxon>
        <taxon>Pentapetalae</taxon>
        <taxon>rosids</taxon>
        <taxon>fabids</taxon>
        <taxon>Fabales</taxon>
        <taxon>Fabaceae</taxon>
        <taxon>Papilionoideae</taxon>
        <taxon>50 kb inversion clade</taxon>
        <taxon>genistoids sensu lato</taxon>
        <taxon>core genistoids</taxon>
        <taxon>Genisteae</taxon>
        <taxon>Lupinus</taxon>
    </lineage>
</organism>
<dbReference type="Proteomes" id="UP001497480">
    <property type="component" value="Unassembled WGS sequence"/>
</dbReference>
<accession>A0AAV1WAX6</accession>
<proteinExistence type="predicted"/>
<comment type="caution">
    <text evidence="1">The sequence shown here is derived from an EMBL/GenBank/DDBJ whole genome shotgun (WGS) entry which is preliminary data.</text>
</comment>
<reference evidence="1 2" key="1">
    <citation type="submission" date="2024-03" db="EMBL/GenBank/DDBJ databases">
        <authorList>
            <person name="Martinez-Hernandez J."/>
        </authorList>
    </citation>
    <scope>NUCLEOTIDE SEQUENCE [LARGE SCALE GENOMIC DNA]</scope>
</reference>
<keyword evidence="2" id="KW-1185">Reference proteome</keyword>